<dbReference type="Proteomes" id="UP000262477">
    <property type="component" value="Unassembled WGS sequence"/>
</dbReference>
<dbReference type="PANTHER" id="PTHR44156">
    <property type="entry name" value="SUPERNUMERARY LIMBS, ISOFORM B-RELATED"/>
    <property type="match status" value="1"/>
</dbReference>
<dbReference type="PRINTS" id="PR00320">
    <property type="entry name" value="GPROTEINBRPT"/>
</dbReference>
<dbReference type="RefSeq" id="WP_128502891.1">
    <property type="nucleotide sequence ID" value="NZ_QUAC01000014.1"/>
</dbReference>
<dbReference type="InterPro" id="IPR011047">
    <property type="entry name" value="Quinoprotein_ADH-like_sf"/>
</dbReference>
<sequence length="330" mass="35033">MSTSSLLLASRIPSDSPILDFDIVVVGGSPLLVCTDFSGDVFSWDPLRDQWAGHRLDMPWRPEDEYEFSDILTIGAAVVDGRVVVGGGGDHQPFAQWDLASGAVRTYARYEHGGVASTTTMELDGRTLFLSGCTGPAVHLWDASKSDPDPAADEVELAGHGDGVGGVTAGRLWDRPVVVSGAYDGSVLVWDIGAEEPLTQFDDLDFVVRGVGLVTVDGHARVVAAGGRALVMGDPDTGAWEAPFAVPGDAIECMDVGVVDGLPVAVTGGEDGTVCVWDLAGRRLLGVPLTEHEKEVFAVRITHFDGRPVAVTAGRDRRMRLWDLRALLST</sequence>
<dbReference type="InterPro" id="IPR053299">
    <property type="entry name" value="ASTRA_WD_repeat"/>
</dbReference>
<dbReference type="PROSITE" id="PS00678">
    <property type="entry name" value="WD_REPEATS_1"/>
    <property type="match status" value="2"/>
</dbReference>
<reference evidence="4 5" key="1">
    <citation type="submission" date="2018-08" db="EMBL/GenBank/DDBJ databases">
        <title>Streptomyces NEAU-D10 sp. nov., a novel Actinomycete isolated from soil.</title>
        <authorList>
            <person name="Jin L."/>
        </authorList>
    </citation>
    <scope>NUCLEOTIDE SEQUENCE [LARGE SCALE GENOMIC DNA]</scope>
    <source>
        <strain evidence="4 5">NEAU-D10</strain>
    </source>
</reference>
<evidence type="ECO:0000256" key="2">
    <source>
        <dbReference type="ARBA" id="ARBA00022737"/>
    </source>
</evidence>
<accession>A0A371QB21</accession>
<dbReference type="EMBL" id="QUAC01000014">
    <property type="protein sequence ID" value="REK91891.1"/>
    <property type="molecule type" value="Genomic_DNA"/>
</dbReference>
<dbReference type="PROSITE" id="PS50082">
    <property type="entry name" value="WD_REPEATS_2"/>
    <property type="match status" value="2"/>
</dbReference>
<dbReference type="SMART" id="SM00320">
    <property type="entry name" value="WD40"/>
    <property type="match status" value="5"/>
</dbReference>
<dbReference type="InterPro" id="IPR020472">
    <property type="entry name" value="WD40_PAC1"/>
</dbReference>
<name>A0A371QB21_STRIH</name>
<feature type="repeat" description="WD" evidence="3">
    <location>
        <begin position="289"/>
        <end position="330"/>
    </location>
</feature>
<evidence type="ECO:0000256" key="3">
    <source>
        <dbReference type="PROSITE-ProRule" id="PRU00221"/>
    </source>
</evidence>
<keyword evidence="5" id="KW-1185">Reference proteome</keyword>
<evidence type="ECO:0000256" key="1">
    <source>
        <dbReference type="ARBA" id="ARBA00022574"/>
    </source>
</evidence>
<evidence type="ECO:0000313" key="5">
    <source>
        <dbReference type="Proteomes" id="UP000262477"/>
    </source>
</evidence>
<protein>
    <submittedName>
        <fullName evidence="4">Uncharacterized protein</fullName>
    </submittedName>
</protein>
<feature type="repeat" description="WD" evidence="3">
    <location>
        <begin position="157"/>
        <end position="200"/>
    </location>
</feature>
<dbReference type="OrthoDB" id="218695at2"/>
<comment type="caution">
    <text evidence="4">The sequence shown here is derived from an EMBL/GenBank/DDBJ whole genome shotgun (WGS) entry which is preliminary data.</text>
</comment>
<dbReference type="SUPFAM" id="SSF50998">
    <property type="entry name" value="Quinoprotein alcohol dehydrogenase-like"/>
    <property type="match status" value="1"/>
</dbReference>
<dbReference type="PROSITE" id="PS50294">
    <property type="entry name" value="WD_REPEATS_REGION"/>
    <property type="match status" value="1"/>
</dbReference>
<dbReference type="InterPro" id="IPR015943">
    <property type="entry name" value="WD40/YVTN_repeat-like_dom_sf"/>
</dbReference>
<keyword evidence="2" id="KW-0677">Repeat</keyword>
<dbReference type="Gene3D" id="2.130.10.10">
    <property type="entry name" value="YVTN repeat-like/Quinoprotein amine dehydrogenase"/>
    <property type="match status" value="1"/>
</dbReference>
<evidence type="ECO:0000313" key="4">
    <source>
        <dbReference type="EMBL" id="REK91891.1"/>
    </source>
</evidence>
<dbReference type="InterPro" id="IPR019775">
    <property type="entry name" value="WD40_repeat_CS"/>
</dbReference>
<proteinExistence type="predicted"/>
<dbReference type="AlphaFoldDB" id="A0A371QB21"/>
<organism evidence="4 5">
    <name type="scientific">Streptomyces inhibens</name>
    <dbReference type="NCBI Taxonomy" id="2293571"/>
    <lineage>
        <taxon>Bacteria</taxon>
        <taxon>Bacillati</taxon>
        <taxon>Actinomycetota</taxon>
        <taxon>Actinomycetes</taxon>
        <taxon>Kitasatosporales</taxon>
        <taxon>Streptomycetaceae</taxon>
        <taxon>Streptomyces</taxon>
    </lineage>
</organism>
<dbReference type="InterPro" id="IPR001680">
    <property type="entry name" value="WD40_rpt"/>
</dbReference>
<keyword evidence="1 3" id="KW-0853">WD repeat</keyword>
<dbReference type="Pfam" id="PF00400">
    <property type="entry name" value="WD40"/>
    <property type="match status" value="3"/>
</dbReference>
<gene>
    <name evidence="4" type="ORF">DY245_02290</name>
</gene>